<dbReference type="AlphaFoldDB" id="A0A6J4QTH9"/>
<evidence type="ECO:0000256" key="4">
    <source>
        <dbReference type="ARBA" id="ARBA00022432"/>
    </source>
</evidence>
<dbReference type="InterPro" id="IPR011053">
    <property type="entry name" value="Single_hybrid_motif"/>
</dbReference>
<evidence type="ECO:0000256" key="16">
    <source>
        <dbReference type="SAM" id="MobiDB-lite"/>
    </source>
</evidence>
<dbReference type="SUPFAM" id="SSF51246">
    <property type="entry name" value="Rudiment single hybrid motif"/>
    <property type="match status" value="1"/>
</dbReference>
<dbReference type="Gene3D" id="3.10.600.10">
    <property type="entry name" value="pyruvate carboxylase f1077a mutant domain"/>
    <property type="match status" value="1"/>
</dbReference>
<dbReference type="Pfam" id="PF00364">
    <property type="entry name" value="Biotin_lipoyl"/>
    <property type="match status" value="1"/>
</dbReference>
<evidence type="ECO:0000256" key="12">
    <source>
        <dbReference type="PIRSR" id="PIRSR001594-1"/>
    </source>
</evidence>
<dbReference type="PROSITE" id="PS50979">
    <property type="entry name" value="BC"/>
    <property type="match status" value="1"/>
</dbReference>
<feature type="modified residue" description="N6-carboxylysine" evidence="15">
    <location>
        <position position="705"/>
    </location>
</feature>
<proteinExistence type="predicted"/>
<dbReference type="PANTHER" id="PTHR43778:SF2">
    <property type="entry name" value="PYRUVATE CARBOXYLASE, MITOCHONDRIAL"/>
    <property type="match status" value="1"/>
</dbReference>
<dbReference type="SUPFAM" id="SSF52440">
    <property type="entry name" value="PreATP-grasp domain"/>
    <property type="match status" value="1"/>
</dbReference>
<evidence type="ECO:0000256" key="1">
    <source>
        <dbReference type="ARBA" id="ARBA00001953"/>
    </source>
</evidence>
<dbReference type="SUPFAM" id="SSF89000">
    <property type="entry name" value="post-HMGL domain-like"/>
    <property type="match status" value="1"/>
</dbReference>
<evidence type="ECO:0000256" key="7">
    <source>
        <dbReference type="ARBA" id="ARBA00022741"/>
    </source>
</evidence>
<evidence type="ECO:0000256" key="8">
    <source>
        <dbReference type="ARBA" id="ARBA00022840"/>
    </source>
</evidence>
<evidence type="ECO:0000259" key="18">
    <source>
        <dbReference type="PROSITE" id="PS50975"/>
    </source>
</evidence>
<dbReference type="CDD" id="cd07937">
    <property type="entry name" value="DRE_TIM_PC_TC_5S"/>
    <property type="match status" value="1"/>
</dbReference>
<dbReference type="InterPro" id="IPR013785">
    <property type="entry name" value="Aldolase_TIM"/>
</dbReference>
<feature type="compositionally biased region" description="Acidic residues" evidence="16">
    <location>
        <begin position="936"/>
        <end position="946"/>
    </location>
</feature>
<feature type="domain" description="ATP-grasp" evidence="18">
    <location>
        <begin position="122"/>
        <end position="318"/>
    </location>
</feature>
<feature type="binding site" evidence="14">
    <location>
        <position position="536"/>
    </location>
    <ligand>
        <name>Mn(2+)</name>
        <dbReference type="ChEBI" id="CHEBI:29035"/>
    </ligand>
</feature>
<dbReference type="GO" id="GO:0005737">
    <property type="term" value="C:cytoplasm"/>
    <property type="evidence" value="ECO:0007669"/>
    <property type="project" value="TreeGrafter"/>
</dbReference>
<dbReference type="PANTHER" id="PTHR43778">
    <property type="entry name" value="PYRUVATE CARBOXYLASE"/>
    <property type="match status" value="1"/>
</dbReference>
<dbReference type="NCBIfam" id="TIGR01235">
    <property type="entry name" value="pyruv_carbox"/>
    <property type="match status" value="1"/>
</dbReference>
<organism evidence="21">
    <name type="scientific">uncultured Rubrobacteraceae bacterium</name>
    <dbReference type="NCBI Taxonomy" id="349277"/>
    <lineage>
        <taxon>Bacteria</taxon>
        <taxon>Bacillati</taxon>
        <taxon>Actinomycetota</taxon>
        <taxon>Rubrobacteria</taxon>
        <taxon>Rubrobacterales</taxon>
        <taxon>Rubrobacteraceae</taxon>
        <taxon>environmental samples</taxon>
    </lineage>
</organism>
<dbReference type="InterPro" id="IPR011054">
    <property type="entry name" value="Rudment_hybrid_motif"/>
</dbReference>
<evidence type="ECO:0000256" key="6">
    <source>
        <dbReference type="ARBA" id="ARBA00022723"/>
    </source>
</evidence>
<dbReference type="PROSITE" id="PS50975">
    <property type="entry name" value="ATP_GRASP"/>
    <property type="match status" value="1"/>
</dbReference>
<reference evidence="21" key="1">
    <citation type="submission" date="2020-02" db="EMBL/GenBank/DDBJ databases">
        <authorList>
            <person name="Meier V. D."/>
        </authorList>
    </citation>
    <scope>NUCLEOTIDE SEQUENCE</scope>
    <source>
        <strain evidence="21">AVDCRST_MAG14</strain>
    </source>
</reference>
<feature type="binding site" evidence="14">
    <location>
        <position position="734"/>
    </location>
    <ligand>
        <name>Mn(2+)</name>
        <dbReference type="ChEBI" id="CHEBI:29035"/>
    </ligand>
</feature>
<dbReference type="InterPro" id="IPR005930">
    <property type="entry name" value="Pyruv_COase"/>
</dbReference>
<dbReference type="CDD" id="cd06850">
    <property type="entry name" value="biotinyl_domain"/>
    <property type="match status" value="1"/>
</dbReference>
<dbReference type="PROSITE" id="PS00867">
    <property type="entry name" value="CPSASE_2"/>
    <property type="match status" value="1"/>
</dbReference>
<keyword evidence="7 11" id="KW-0547">Nucleotide-binding</keyword>
<dbReference type="Pfam" id="PF02786">
    <property type="entry name" value="CPSase_L_D2"/>
    <property type="match status" value="1"/>
</dbReference>
<evidence type="ECO:0000256" key="2">
    <source>
        <dbReference type="ARBA" id="ARBA00004742"/>
    </source>
</evidence>
<protein>
    <recommendedName>
        <fullName evidence="3 11">Pyruvate carboxylase</fullName>
        <ecNumber evidence="3 11">6.4.1.1</ecNumber>
    </recommendedName>
</protein>
<dbReference type="NCBIfam" id="NF009554">
    <property type="entry name" value="PRK12999.1"/>
    <property type="match status" value="1"/>
</dbReference>
<comment type="pathway">
    <text evidence="2">Carbohydrate biosynthesis; gluconeogenesis.</text>
</comment>
<evidence type="ECO:0000256" key="9">
    <source>
        <dbReference type="ARBA" id="ARBA00023267"/>
    </source>
</evidence>
<dbReference type="SMART" id="SM00878">
    <property type="entry name" value="Biotin_carb_C"/>
    <property type="match status" value="1"/>
</dbReference>
<feature type="binding site" evidence="13">
    <location>
        <position position="236"/>
    </location>
    <ligand>
        <name>ATP</name>
        <dbReference type="ChEBI" id="CHEBI:30616"/>
    </ligand>
</feature>
<feature type="region of interest" description="Disordered" evidence="16">
    <location>
        <begin position="930"/>
        <end position="953"/>
    </location>
</feature>
<evidence type="ECO:0000256" key="10">
    <source>
        <dbReference type="ARBA" id="ARBA00023268"/>
    </source>
</evidence>
<feature type="binding site" evidence="13">
    <location>
        <position position="608"/>
    </location>
    <ligand>
        <name>substrate</name>
    </ligand>
</feature>
<evidence type="ECO:0000256" key="13">
    <source>
        <dbReference type="PIRSR" id="PIRSR001594-2"/>
    </source>
</evidence>
<dbReference type="InterPro" id="IPR005481">
    <property type="entry name" value="BC-like_N"/>
</dbReference>
<dbReference type="InterPro" id="IPR000089">
    <property type="entry name" value="Biotin_lipoyl"/>
</dbReference>
<dbReference type="Pfam" id="PF00289">
    <property type="entry name" value="Biotin_carb_N"/>
    <property type="match status" value="1"/>
</dbReference>
<feature type="active site" evidence="12">
    <location>
        <position position="293"/>
    </location>
</feature>
<dbReference type="GO" id="GO:0006094">
    <property type="term" value="P:gluconeogenesis"/>
    <property type="evidence" value="ECO:0007669"/>
    <property type="project" value="UniProtKB-UniPathway"/>
</dbReference>
<dbReference type="EC" id="6.4.1.1" evidence="3 11"/>
<dbReference type="Gene3D" id="3.20.20.70">
    <property type="entry name" value="Aldolase class I"/>
    <property type="match status" value="1"/>
</dbReference>
<dbReference type="GO" id="GO:0005524">
    <property type="term" value="F:ATP binding"/>
    <property type="evidence" value="ECO:0007669"/>
    <property type="project" value="UniProtKB-UniRule"/>
</dbReference>
<evidence type="ECO:0000256" key="3">
    <source>
        <dbReference type="ARBA" id="ARBA00013057"/>
    </source>
</evidence>
<dbReference type="PROSITE" id="PS50991">
    <property type="entry name" value="PYR_CT"/>
    <property type="match status" value="1"/>
</dbReference>
<evidence type="ECO:0000259" key="17">
    <source>
        <dbReference type="PROSITE" id="PS50968"/>
    </source>
</evidence>
<feature type="binding site" evidence="13">
    <location>
        <position position="201"/>
    </location>
    <ligand>
        <name>ATP</name>
        <dbReference type="ChEBI" id="CHEBI:30616"/>
    </ligand>
</feature>
<dbReference type="PROSITE" id="PS00188">
    <property type="entry name" value="BIOTIN"/>
    <property type="match status" value="1"/>
</dbReference>
<dbReference type="FunFam" id="3.20.20.70:FF:000120">
    <property type="entry name" value="Pyruvate carboxylase"/>
    <property type="match status" value="1"/>
</dbReference>
<dbReference type="Gene3D" id="2.40.50.100">
    <property type="match status" value="1"/>
</dbReference>
<evidence type="ECO:0000256" key="11">
    <source>
        <dbReference type="PIRNR" id="PIRNR001594"/>
    </source>
</evidence>
<dbReference type="Pfam" id="PF00682">
    <property type="entry name" value="HMGL-like"/>
    <property type="match status" value="1"/>
</dbReference>
<dbReference type="UniPathway" id="UPA00138"/>
<dbReference type="NCBIfam" id="NF006761">
    <property type="entry name" value="PRK09282.1"/>
    <property type="match status" value="1"/>
</dbReference>
<dbReference type="InterPro" id="IPR001882">
    <property type="entry name" value="Biotin_BS"/>
</dbReference>
<dbReference type="InterPro" id="IPR005479">
    <property type="entry name" value="CPAse_ATP-bd"/>
</dbReference>
<keyword evidence="9 11" id="KW-0092">Biotin</keyword>
<dbReference type="FunFam" id="3.30.1490.20:FF:000003">
    <property type="entry name" value="acetyl-CoA carboxylase isoform X1"/>
    <property type="match status" value="1"/>
</dbReference>
<dbReference type="Pfam" id="PF02436">
    <property type="entry name" value="PYC_OADA"/>
    <property type="match status" value="1"/>
</dbReference>
<feature type="domain" description="Pyruvate carboxyltransferase" evidence="20">
    <location>
        <begin position="527"/>
        <end position="795"/>
    </location>
</feature>
<evidence type="ECO:0000259" key="19">
    <source>
        <dbReference type="PROSITE" id="PS50979"/>
    </source>
</evidence>
<dbReference type="InterPro" id="IPR011761">
    <property type="entry name" value="ATP-grasp"/>
</dbReference>
<evidence type="ECO:0000313" key="21">
    <source>
        <dbReference type="EMBL" id="CAA9454278.1"/>
    </source>
</evidence>
<dbReference type="InterPro" id="IPR003379">
    <property type="entry name" value="Carboxylase_cons_dom"/>
</dbReference>
<evidence type="ECO:0000259" key="20">
    <source>
        <dbReference type="PROSITE" id="PS50991"/>
    </source>
</evidence>
<feature type="domain" description="Biotin carboxylation" evidence="19">
    <location>
        <begin position="2"/>
        <end position="451"/>
    </location>
</feature>
<dbReference type="InterPro" id="IPR005482">
    <property type="entry name" value="Biotin_COase_C"/>
</dbReference>
<dbReference type="PROSITE" id="PS50968">
    <property type="entry name" value="BIOTINYL_LIPOYL"/>
    <property type="match status" value="1"/>
</dbReference>
<dbReference type="Gene3D" id="3.30.470.20">
    <property type="entry name" value="ATP-grasp fold, B domain"/>
    <property type="match status" value="1"/>
</dbReference>
<keyword evidence="8 11" id="KW-0067">ATP-binding</keyword>
<dbReference type="GO" id="GO:0046872">
    <property type="term" value="F:metal ion binding"/>
    <property type="evidence" value="ECO:0007669"/>
    <property type="project" value="UniProtKB-KW"/>
</dbReference>
<comment type="function">
    <text evidence="11">Catalyzes a 2-step reaction, involving the ATP-dependent carboxylation of the covalently attached biotin in the first step and the transfer of the carboxyl group to pyruvate in the second.</text>
</comment>
<dbReference type="GO" id="GO:0004736">
    <property type="term" value="F:pyruvate carboxylase activity"/>
    <property type="evidence" value="ECO:0007669"/>
    <property type="project" value="UniProtKB-EC"/>
</dbReference>
<sequence length="1131" mass="121756">MTLRKVLVANRGEIAVRAFRAAHELGIRAVAVYTPDDRGSLHRQKADEAYEIGEAGHPVRAYLDVDTLVATALRVGADAIYPGYGFLSESDAFARACDEAGLVFVGPPAGVLALTGDKLRARRAAEEAGIPVLSASEPVGDPEEALAVAEEIGYPVFVKAAGGGGGRGLRRVERPEDLEGAVDTAMHEAEGSFGNATVFLEQALGRPRHIEVQILADGAGEVVHLFERDCSVQRRHQKVIELAPAPNLDPELRDRLCEDAVRFGRAVGYRNAGTVEFLVGEDGEYAFIEMNPRIQVEHTVTEETTDVDLVHAQLRIAGGENLSDLGLDQDRIRQRGVALQCRVTTEDPANGFRPGTGRILAYRSPGGAGIRLDGGSAYAGAEISPYFDSLLVKLTARGADLPAAALRARRALAEFRVRGVATNLAFLGAVLSDPDFLAGKVTTSFIDDRPHLTAVSTGADRASRLLALLADVTVNSPHEPPPQAPDPRSKLPEIGRDEGDPPAGSRQRLDEIGPEGFARWLRETSALKVTDTTMRDAHQSLLATRMRSFDMLAVAPHFARALPQLLSAEVWGGATFDVALRFLYEDPWERLHRLREALPNVCLQMLLRGQNAVGYTRYPPEVVRAFVAEARATGIDIFRIFDANNDVGQMRPAIEAALEVGAVAEGALCYTGDLSDPGEKLYTLDYYLRLAEELVEAGSHVLCIKDMAGLVRAPAARRLVEALRREFDLPVHLHTHDTSGGQLATYLAAVEAGVDAVDGAAAPLSGMTSQPSLTAIVAATDHTERATGLSIDALGDLEPYWEAVRTLYAPFEAGLRSPTGNVYRHEIPGGQLSNLRQQALSMGLGNRFEEVERLYARCDDLLGHLVKVTPTSKVVGDLALYLLSAGIEPDDLSADPNAYDLPDSVIGFLRGDLGEPPGGWPEPFRSQVLAERGDPPSDEQLSEEDREALADDGSRRRTALNRLLLPGPSEEQASAKERYGDVSVVPTRAFLYGLNTDEELAVDLEPGVRLYVKLEAVTEADDRGIRTLLMTLNGQPRPIDALDRSLEPEVPVHEKANPDNDGELAASMSGVVTLSVEEGESISAGQQVGTIEAMKMESAIRAPLDGSVERLGVSSGTNVEPGDLLLVLEPE</sequence>
<dbReference type="InterPro" id="IPR011764">
    <property type="entry name" value="Biotin_carboxylation_dom"/>
</dbReference>
<feature type="domain" description="Lipoyl-binding" evidence="17">
    <location>
        <begin position="1052"/>
        <end position="1129"/>
    </location>
</feature>
<name>A0A6J4QTH9_9ACTN</name>
<dbReference type="InterPro" id="IPR055268">
    <property type="entry name" value="PCB-like"/>
</dbReference>
<dbReference type="InterPro" id="IPR000891">
    <property type="entry name" value="PYR_CT"/>
</dbReference>
<keyword evidence="21" id="KW-0670">Pyruvate</keyword>
<keyword evidence="4" id="KW-0312">Gluconeogenesis</keyword>
<comment type="cofactor">
    <cofactor evidence="1 11">
        <name>biotin</name>
        <dbReference type="ChEBI" id="CHEBI:57586"/>
    </cofactor>
</comment>
<dbReference type="SUPFAM" id="SSF51230">
    <property type="entry name" value="Single hybrid motif"/>
    <property type="match status" value="1"/>
</dbReference>
<dbReference type="SUPFAM" id="SSF56059">
    <property type="entry name" value="Glutathione synthetase ATP-binding domain-like"/>
    <property type="match status" value="1"/>
</dbReference>
<feature type="binding site" evidence="13">
    <location>
        <position position="118"/>
    </location>
    <ligand>
        <name>ATP</name>
        <dbReference type="ChEBI" id="CHEBI:30616"/>
    </ligand>
</feature>
<keyword evidence="10" id="KW-0511">Multifunctional enzyme</keyword>
<feature type="binding site" evidence="13">
    <location>
        <position position="869"/>
    </location>
    <ligand>
        <name>substrate</name>
    </ligand>
</feature>
<evidence type="ECO:0000256" key="15">
    <source>
        <dbReference type="PIRSR" id="PIRSR001594-4"/>
    </source>
</evidence>
<dbReference type="Pfam" id="PF02785">
    <property type="entry name" value="Biotin_carb_C"/>
    <property type="match status" value="1"/>
</dbReference>
<feature type="modified residue" description="N6-biotinyllysine" evidence="15">
    <location>
        <position position="1095"/>
    </location>
</feature>
<comment type="catalytic activity">
    <reaction evidence="11">
        <text>hydrogencarbonate + pyruvate + ATP = oxaloacetate + ADP + phosphate + H(+)</text>
        <dbReference type="Rhea" id="RHEA:20844"/>
        <dbReference type="ChEBI" id="CHEBI:15361"/>
        <dbReference type="ChEBI" id="CHEBI:15378"/>
        <dbReference type="ChEBI" id="CHEBI:16452"/>
        <dbReference type="ChEBI" id="CHEBI:17544"/>
        <dbReference type="ChEBI" id="CHEBI:30616"/>
        <dbReference type="ChEBI" id="CHEBI:43474"/>
        <dbReference type="ChEBI" id="CHEBI:456216"/>
        <dbReference type="EC" id="6.4.1.1"/>
    </reaction>
</comment>
<feature type="compositionally biased region" description="Basic and acidic residues" evidence="16">
    <location>
        <begin position="487"/>
        <end position="499"/>
    </location>
</feature>
<feature type="region of interest" description="Disordered" evidence="16">
    <location>
        <begin position="474"/>
        <end position="510"/>
    </location>
</feature>
<dbReference type="PIRSF" id="PIRSF001594">
    <property type="entry name" value="Pyruv_carbox"/>
    <property type="match status" value="1"/>
</dbReference>
<feature type="binding site" evidence="14">
    <location>
        <position position="736"/>
    </location>
    <ligand>
        <name>Mn(2+)</name>
        <dbReference type="ChEBI" id="CHEBI:29035"/>
    </ligand>
</feature>
<dbReference type="EMBL" id="CADCVG010000056">
    <property type="protein sequence ID" value="CAA9454278.1"/>
    <property type="molecule type" value="Genomic_DNA"/>
</dbReference>
<dbReference type="InterPro" id="IPR016185">
    <property type="entry name" value="PreATP-grasp_dom_sf"/>
</dbReference>
<keyword evidence="6 14" id="KW-0479">Metal-binding</keyword>
<accession>A0A6J4QTH9</accession>
<feature type="binding site" description="via carbamate group" evidence="14">
    <location>
        <position position="705"/>
    </location>
    <ligand>
        <name>Mn(2+)</name>
        <dbReference type="ChEBI" id="CHEBI:29035"/>
    </ligand>
</feature>
<gene>
    <name evidence="21" type="ORF">AVDCRST_MAG14-1352</name>
</gene>
<keyword evidence="5 11" id="KW-0436">Ligase</keyword>
<dbReference type="SUPFAM" id="SSF51569">
    <property type="entry name" value="Aldolase"/>
    <property type="match status" value="1"/>
</dbReference>
<evidence type="ECO:0000256" key="5">
    <source>
        <dbReference type="ARBA" id="ARBA00022598"/>
    </source>
</evidence>
<evidence type="ECO:0000256" key="14">
    <source>
        <dbReference type="PIRSR" id="PIRSR001594-3"/>
    </source>
</evidence>